<evidence type="ECO:0000313" key="1">
    <source>
        <dbReference type="EMBL" id="TWU77961.1"/>
    </source>
</evidence>
<sequence length="182" mass="20104">MDSNKPASHEVSELLFHAILTVIDYSHDASGASRTTFVLGTHGTLEAAKAYAVRALEQLNFNPDDDFQKYNVRHLNGDTPGKTWIHGDGVLAFARSLDGQEFRGVYLHRADAWTAAHKCLDPDSYAEYDCRGDAEFADQWPFGENVAVHAISDTGQNFLVAVNTPPQHKHDIKKHGLKKSAS</sequence>
<comment type="caution">
    <text evidence="1">The sequence shown here is derived from an EMBL/GenBank/DDBJ whole genome shotgun (WGS) entry which is preliminary data.</text>
</comment>
<dbReference type="AlphaFoldDB" id="A0A5C6GN14"/>
<dbReference type="EMBL" id="SBHS01000002">
    <property type="protein sequence ID" value="TWU77961.1"/>
    <property type="molecule type" value="Genomic_DNA"/>
</dbReference>
<organism evidence="1 2">
    <name type="scientific">Metarhizium rileyi (strain RCEF 4871)</name>
    <name type="common">Nomuraea rileyi</name>
    <dbReference type="NCBI Taxonomy" id="1649241"/>
    <lineage>
        <taxon>Eukaryota</taxon>
        <taxon>Fungi</taxon>
        <taxon>Dikarya</taxon>
        <taxon>Ascomycota</taxon>
        <taxon>Pezizomycotina</taxon>
        <taxon>Sordariomycetes</taxon>
        <taxon>Hypocreomycetidae</taxon>
        <taxon>Hypocreales</taxon>
        <taxon>Clavicipitaceae</taxon>
        <taxon>Metarhizium</taxon>
    </lineage>
</organism>
<dbReference type="Proteomes" id="UP000317257">
    <property type="component" value="Unassembled WGS sequence"/>
</dbReference>
<name>A0A5C6GN14_METRR</name>
<proteinExistence type="predicted"/>
<evidence type="ECO:0000313" key="2">
    <source>
        <dbReference type="Proteomes" id="UP000317257"/>
    </source>
</evidence>
<gene>
    <name evidence="1" type="ORF">ED733_005731</name>
</gene>
<accession>A0A5C6GN14</accession>
<protein>
    <submittedName>
        <fullName evidence="1">Uncharacterized protein</fullName>
    </submittedName>
</protein>
<reference evidence="2" key="1">
    <citation type="submission" date="2018-12" db="EMBL/GenBank/DDBJ databases">
        <title>The complete genome of Metarhizium rileyi, a key fungal pathogen of Lepidoptera.</title>
        <authorList>
            <person name="Binneck E."/>
            <person name="Lastra C.C.L."/>
            <person name="Sosa-Gomez D.R."/>
        </authorList>
    </citation>
    <scope>NUCLEOTIDE SEQUENCE [LARGE SCALE GENOMIC DNA]</scope>
    <source>
        <strain evidence="2">Cep018-CH2</strain>
    </source>
</reference>